<comment type="caution">
    <text evidence="1">The sequence shown here is derived from an EMBL/GenBank/DDBJ whole genome shotgun (WGS) entry which is preliminary data.</text>
</comment>
<reference evidence="1" key="1">
    <citation type="submission" date="2021-08" db="EMBL/GenBank/DDBJ databases">
        <title>The first chromosome-level gecko genome reveals the dynamic sex chromosomes of Neotropical dwarf geckos (Sphaerodactylidae: Sphaerodactylus).</title>
        <authorList>
            <person name="Pinto B.J."/>
            <person name="Keating S.E."/>
            <person name="Gamble T."/>
        </authorList>
    </citation>
    <scope>NUCLEOTIDE SEQUENCE</scope>
    <source>
        <strain evidence="1">TG3544</strain>
    </source>
</reference>
<dbReference type="EMBL" id="CM037629">
    <property type="protein sequence ID" value="KAH7990236.1"/>
    <property type="molecule type" value="Genomic_DNA"/>
</dbReference>
<sequence length="159" mass="17605">MSCCPVSPVELLRLPGPFCLLVANQRLTWSDVCPLALRAERFCLPPPQEKKLFICSSAVHNSVSFFPATVFVLLQEKGAVWYISSQLESSMQLLLATLHINTGADITFVVPPTPQKKESRAPRYHLVPKACVFFFLFVVCVSCRSNRGVFPSATDVSNS</sequence>
<proteinExistence type="predicted"/>
<accession>A0ACB8ECX9</accession>
<name>A0ACB8ECX9_9SAUR</name>
<gene>
    <name evidence="1" type="ORF">K3G42_004716</name>
</gene>
<evidence type="ECO:0000313" key="1">
    <source>
        <dbReference type="EMBL" id="KAH7990236.1"/>
    </source>
</evidence>
<keyword evidence="2" id="KW-1185">Reference proteome</keyword>
<evidence type="ECO:0000313" key="2">
    <source>
        <dbReference type="Proteomes" id="UP000827872"/>
    </source>
</evidence>
<dbReference type="Proteomes" id="UP000827872">
    <property type="component" value="Linkage Group LG16"/>
</dbReference>
<protein>
    <submittedName>
        <fullName evidence="1">Uncharacterized protein</fullName>
    </submittedName>
</protein>
<organism evidence="1 2">
    <name type="scientific">Sphaerodactylus townsendi</name>
    <dbReference type="NCBI Taxonomy" id="933632"/>
    <lineage>
        <taxon>Eukaryota</taxon>
        <taxon>Metazoa</taxon>
        <taxon>Chordata</taxon>
        <taxon>Craniata</taxon>
        <taxon>Vertebrata</taxon>
        <taxon>Euteleostomi</taxon>
        <taxon>Lepidosauria</taxon>
        <taxon>Squamata</taxon>
        <taxon>Bifurcata</taxon>
        <taxon>Gekkota</taxon>
        <taxon>Sphaerodactylidae</taxon>
        <taxon>Sphaerodactylus</taxon>
    </lineage>
</organism>